<gene>
    <name evidence="3" type="primary">terb2</name>
</gene>
<dbReference type="PANTHER" id="PTHR35345">
    <property type="entry name" value="TELOMERE REPEATS-BINDING BOUQUET FORMATION PROTEIN 2"/>
    <property type="match status" value="1"/>
</dbReference>
<dbReference type="GO" id="GO:0005637">
    <property type="term" value="C:nuclear inner membrane"/>
    <property type="evidence" value="ECO:0007669"/>
    <property type="project" value="TreeGrafter"/>
</dbReference>
<dbReference type="OrthoDB" id="5278943at2759"/>
<dbReference type="GO" id="GO:0007129">
    <property type="term" value="P:homologous chromosome pairing at meiosis"/>
    <property type="evidence" value="ECO:0007669"/>
    <property type="project" value="TreeGrafter"/>
</dbReference>
<name>A0A6P7HXD7_9TELE</name>
<keyword evidence="2" id="KW-1185">Reference proteome</keyword>
<evidence type="ECO:0000256" key="1">
    <source>
        <dbReference type="SAM" id="MobiDB-lite"/>
    </source>
</evidence>
<dbReference type="FunCoup" id="A0A6P7HXD7">
    <property type="interactions" value="731"/>
</dbReference>
<dbReference type="PANTHER" id="PTHR35345:SF1">
    <property type="entry name" value="TELOMERE REPEATS-BINDING BOUQUET FORMATION PROTEIN 2"/>
    <property type="match status" value="1"/>
</dbReference>
<dbReference type="AlphaFoldDB" id="A0A6P7HXD7"/>
<sequence length="206" mass="23251">MFQNNTAWFSSSVPQEYINFWSKLILESGRIASWRTADYLFSEDATCPDTLRIFESKDYLWNKVTVFHSLFLATCEKRQSVKSVYIGHYVLPPASVQNEVRNVVGRMIWEFEEDQSVGQGSSTSSLTEDEHSKDATSRSSCESSDTDSSESSDSSCSHLQNDYIGSMHTGYVSMDSLQKYSGDLSDFHPSCFRCSNCKAHCCLPLT</sequence>
<protein>
    <submittedName>
        <fullName evidence="3">Telomere repeats-binding bouquet formation protein 2 isoform X1</fullName>
    </submittedName>
</protein>
<dbReference type="CTD" id="145645"/>
<feature type="region of interest" description="Disordered" evidence="1">
    <location>
        <begin position="117"/>
        <end position="157"/>
    </location>
</feature>
<dbReference type="GO" id="GO:0070197">
    <property type="term" value="P:meiotic attachment of telomere to nuclear envelope"/>
    <property type="evidence" value="ECO:0007669"/>
    <property type="project" value="TreeGrafter"/>
</dbReference>
<accession>A0A6P7HXD7</accession>
<dbReference type="RefSeq" id="XP_028258288.1">
    <property type="nucleotide sequence ID" value="XM_028402487.1"/>
</dbReference>
<dbReference type="InParanoid" id="A0A6P7HXD7"/>
<feature type="compositionally biased region" description="Polar residues" evidence="1">
    <location>
        <begin position="117"/>
        <end position="126"/>
    </location>
</feature>
<evidence type="ECO:0000313" key="2">
    <source>
        <dbReference type="Proteomes" id="UP000515145"/>
    </source>
</evidence>
<proteinExistence type="predicted"/>
<reference evidence="3" key="1">
    <citation type="submission" date="2025-08" db="UniProtKB">
        <authorList>
            <consortium name="RefSeq"/>
        </authorList>
    </citation>
    <scope>IDENTIFICATION</scope>
</reference>
<dbReference type="GeneID" id="114433786"/>
<organism evidence="2 3">
    <name type="scientific">Parambassis ranga</name>
    <name type="common">Indian glassy fish</name>
    <dbReference type="NCBI Taxonomy" id="210632"/>
    <lineage>
        <taxon>Eukaryota</taxon>
        <taxon>Metazoa</taxon>
        <taxon>Chordata</taxon>
        <taxon>Craniata</taxon>
        <taxon>Vertebrata</taxon>
        <taxon>Euteleostomi</taxon>
        <taxon>Actinopterygii</taxon>
        <taxon>Neopterygii</taxon>
        <taxon>Teleostei</taxon>
        <taxon>Neoteleostei</taxon>
        <taxon>Acanthomorphata</taxon>
        <taxon>Ovalentaria</taxon>
        <taxon>Ambassidae</taxon>
        <taxon>Parambassis</taxon>
    </lineage>
</organism>
<dbReference type="InterPro" id="IPR028065">
    <property type="entry name" value="TERB2"/>
</dbReference>
<dbReference type="Pfam" id="PF15101">
    <property type="entry name" value="TERB2"/>
    <property type="match status" value="1"/>
</dbReference>
<dbReference type="Proteomes" id="UP000515145">
    <property type="component" value="Chromosome 3"/>
</dbReference>
<evidence type="ECO:0000313" key="3">
    <source>
        <dbReference type="RefSeq" id="XP_028258288.1"/>
    </source>
</evidence>